<feature type="compositionally biased region" description="Pro residues" evidence="1">
    <location>
        <begin position="16"/>
        <end position="26"/>
    </location>
</feature>
<comment type="caution">
    <text evidence="2">The sequence shown here is derived from an EMBL/GenBank/DDBJ whole genome shotgun (WGS) entry which is preliminary data.</text>
</comment>
<sequence length="115" mass="12674">SSTGTIVRPKVHYPRPLHPPPDPPIPEASITGHQEPRPSLFAPHLVQSDLEHPKQRHSYPERLVRSRSTDVVSAGRRPNSDPGLNRRTMMEERDPAGAYSTGPTSSPSKDSLKGE</sequence>
<protein>
    <submittedName>
        <fullName evidence="2">Uncharacterized protein</fullName>
    </submittedName>
</protein>
<evidence type="ECO:0000256" key="1">
    <source>
        <dbReference type="SAM" id="MobiDB-lite"/>
    </source>
</evidence>
<organism evidence="2 3">
    <name type="scientific">Cirrhinus mrigala</name>
    <name type="common">Mrigala</name>
    <dbReference type="NCBI Taxonomy" id="683832"/>
    <lineage>
        <taxon>Eukaryota</taxon>
        <taxon>Metazoa</taxon>
        <taxon>Chordata</taxon>
        <taxon>Craniata</taxon>
        <taxon>Vertebrata</taxon>
        <taxon>Euteleostomi</taxon>
        <taxon>Actinopterygii</taxon>
        <taxon>Neopterygii</taxon>
        <taxon>Teleostei</taxon>
        <taxon>Ostariophysi</taxon>
        <taxon>Cypriniformes</taxon>
        <taxon>Cyprinidae</taxon>
        <taxon>Labeoninae</taxon>
        <taxon>Labeonini</taxon>
        <taxon>Cirrhinus</taxon>
    </lineage>
</organism>
<proteinExistence type="predicted"/>
<reference evidence="2 3" key="1">
    <citation type="submission" date="2024-05" db="EMBL/GenBank/DDBJ databases">
        <title>Genome sequencing and assembly of Indian major carp, Cirrhinus mrigala (Hamilton, 1822).</title>
        <authorList>
            <person name="Mohindra V."/>
            <person name="Chowdhury L.M."/>
            <person name="Lal K."/>
            <person name="Jena J.K."/>
        </authorList>
    </citation>
    <scope>NUCLEOTIDE SEQUENCE [LARGE SCALE GENOMIC DNA]</scope>
    <source>
        <strain evidence="2">CM1030</strain>
        <tissue evidence="2">Blood</tissue>
    </source>
</reference>
<accession>A0ABD0QL25</accession>
<dbReference type="EMBL" id="JAMKFB020000008">
    <property type="protein sequence ID" value="KAL0186740.1"/>
    <property type="molecule type" value="Genomic_DNA"/>
</dbReference>
<gene>
    <name evidence="2" type="ORF">M9458_018410</name>
</gene>
<evidence type="ECO:0000313" key="2">
    <source>
        <dbReference type="EMBL" id="KAL0186740.1"/>
    </source>
</evidence>
<feature type="non-terminal residue" evidence="2">
    <location>
        <position position="1"/>
    </location>
</feature>
<feature type="non-terminal residue" evidence="2">
    <location>
        <position position="115"/>
    </location>
</feature>
<evidence type="ECO:0000313" key="3">
    <source>
        <dbReference type="Proteomes" id="UP001529510"/>
    </source>
</evidence>
<name>A0ABD0QL25_CIRMR</name>
<feature type="compositionally biased region" description="Basic and acidic residues" evidence="1">
    <location>
        <begin position="49"/>
        <end position="68"/>
    </location>
</feature>
<dbReference type="Proteomes" id="UP001529510">
    <property type="component" value="Unassembled WGS sequence"/>
</dbReference>
<dbReference type="AlphaFoldDB" id="A0ABD0QL25"/>
<feature type="region of interest" description="Disordered" evidence="1">
    <location>
        <begin position="1"/>
        <end position="115"/>
    </location>
</feature>
<keyword evidence="3" id="KW-1185">Reference proteome</keyword>